<dbReference type="Proteomes" id="UP000267096">
    <property type="component" value="Unassembled WGS sequence"/>
</dbReference>
<comment type="subcellular location">
    <subcellularLocation>
        <location evidence="6">Membrane</location>
        <topology evidence="6">Single-pass membrane protein</topology>
    </subcellularLocation>
</comment>
<protein>
    <recommendedName>
        <fullName evidence="6">UDP-glucuronosyltransferase</fullName>
        <ecNumber evidence="6">2.4.1.17</ecNumber>
    </recommendedName>
</protein>
<dbReference type="GO" id="GO:0015020">
    <property type="term" value="F:glucuronosyltransferase activity"/>
    <property type="evidence" value="ECO:0007669"/>
    <property type="project" value="UniProtKB-EC"/>
</dbReference>
<evidence type="ECO:0000256" key="3">
    <source>
        <dbReference type="ARBA" id="ARBA00022679"/>
    </source>
</evidence>
<dbReference type="PROSITE" id="PS51257">
    <property type="entry name" value="PROKAR_LIPOPROTEIN"/>
    <property type="match status" value="1"/>
</dbReference>
<name>A0A3P6R1D9_ANISI</name>
<accession>A0A3P6R1D9</accession>
<keyword evidence="6" id="KW-1133">Transmembrane helix</keyword>
<keyword evidence="8" id="KW-1185">Reference proteome</keyword>
<evidence type="ECO:0000256" key="5">
    <source>
        <dbReference type="RuleBase" id="RU003718"/>
    </source>
</evidence>
<proteinExistence type="inferred from homology"/>
<evidence type="ECO:0000256" key="4">
    <source>
        <dbReference type="ARBA" id="ARBA00047475"/>
    </source>
</evidence>
<comment type="similarity">
    <text evidence="1 5">Belongs to the UDP-glycosyltransferase family.</text>
</comment>
<dbReference type="FunFam" id="3.40.50.2000:FF:000021">
    <property type="entry name" value="UDP-glucuronosyltransferase"/>
    <property type="match status" value="1"/>
</dbReference>
<evidence type="ECO:0000256" key="6">
    <source>
        <dbReference type="RuleBase" id="RU362059"/>
    </source>
</evidence>
<dbReference type="PROSITE" id="PS00375">
    <property type="entry name" value="UDPGT"/>
    <property type="match status" value="1"/>
</dbReference>
<dbReference type="Pfam" id="PF00201">
    <property type="entry name" value="UDPGT"/>
    <property type="match status" value="1"/>
</dbReference>
<evidence type="ECO:0000256" key="1">
    <source>
        <dbReference type="ARBA" id="ARBA00009995"/>
    </source>
</evidence>
<keyword evidence="3 5" id="KW-0808">Transferase</keyword>
<dbReference type="InterPro" id="IPR035595">
    <property type="entry name" value="UDP_glycos_trans_CS"/>
</dbReference>
<dbReference type="AlphaFoldDB" id="A0A3P6R1D9"/>
<evidence type="ECO:0000313" key="7">
    <source>
        <dbReference type="EMBL" id="VDK49420.1"/>
    </source>
</evidence>
<dbReference type="CDD" id="cd03784">
    <property type="entry name" value="GT1_Gtf-like"/>
    <property type="match status" value="1"/>
</dbReference>
<dbReference type="InterPro" id="IPR002213">
    <property type="entry name" value="UDP_glucos_trans"/>
</dbReference>
<keyword evidence="6" id="KW-0812">Transmembrane</keyword>
<dbReference type="SUPFAM" id="SSF53756">
    <property type="entry name" value="UDP-Glycosyltransferase/glycogen phosphorylase"/>
    <property type="match status" value="1"/>
</dbReference>
<feature type="transmembrane region" description="Helical" evidence="6">
    <location>
        <begin position="406"/>
        <end position="429"/>
    </location>
</feature>
<dbReference type="OrthoDB" id="5835829at2759"/>
<dbReference type="GO" id="GO:0016020">
    <property type="term" value="C:membrane"/>
    <property type="evidence" value="ECO:0007669"/>
    <property type="project" value="UniProtKB-SubCell"/>
</dbReference>
<evidence type="ECO:0000256" key="2">
    <source>
        <dbReference type="ARBA" id="ARBA00022676"/>
    </source>
</evidence>
<dbReference type="EC" id="2.4.1.17" evidence="6"/>
<keyword evidence="6" id="KW-0472">Membrane</keyword>
<dbReference type="InterPro" id="IPR050271">
    <property type="entry name" value="UDP-glycosyltransferase"/>
</dbReference>
<dbReference type="EMBL" id="UYRR01031360">
    <property type="protein sequence ID" value="VDK49420.1"/>
    <property type="molecule type" value="Genomic_DNA"/>
</dbReference>
<gene>
    <name evidence="7" type="ORF">ASIM_LOCUS13319</name>
</gene>
<comment type="catalytic activity">
    <reaction evidence="4 6">
        <text>glucuronate acceptor + UDP-alpha-D-glucuronate = acceptor beta-D-glucuronoside + UDP + H(+)</text>
        <dbReference type="Rhea" id="RHEA:21032"/>
        <dbReference type="ChEBI" id="CHEBI:15378"/>
        <dbReference type="ChEBI" id="CHEBI:58052"/>
        <dbReference type="ChEBI" id="CHEBI:58223"/>
        <dbReference type="ChEBI" id="CHEBI:132367"/>
        <dbReference type="ChEBI" id="CHEBI:132368"/>
        <dbReference type="EC" id="2.4.1.17"/>
    </reaction>
</comment>
<dbReference type="PANTHER" id="PTHR48043:SF145">
    <property type="entry name" value="FI06409P-RELATED"/>
    <property type="match status" value="1"/>
</dbReference>
<keyword evidence="2 5" id="KW-0328">Glycosyltransferase</keyword>
<reference evidence="7 8" key="1">
    <citation type="submission" date="2018-11" db="EMBL/GenBank/DDBJ databases">
        <authorList>
            <consortium name="Pathogen Informatics"/>
        </authorList>
    </citation>
    <scope>NUCLEOTIDE SEQUENCE [LARGE SCALE GENOMIC DNA]</scope>
</reference>
<dbReference type="Gene3D" id="3.40.50.2000">
    <property type="entry name" value="Glycogen Phosphorylase B"/>
    <property type="match status" value="1"/>
</dbReference>
<evidence type="ECO:0000313" key="8">
    <source>
        <dbReference type="Proteomes" id="UP000267096"/>
    </source>
</evidence>
<organism evidence="7 8">
    <name type="scientific">Anisakis simplex</name>
    <name type="common">Herring worm</name>
    <dbReference type="NCBI Taxonomy" id="6269"/>
    <lineage>
        <taxon>Eukaryota</taxon>
        <taxon>Metazoa</taxon>
        <taxon>Ecdysozoa</taxon>
        <taxon>Nematoda</taxon>
        <taxon>Chromadorea</taxon>
        <taxon>Rhabditida</taxon>
        <taxon>Spirurina</taxon>
        <taxon>Ascaridomorpha</taxon>
        <taxon>Ascaridoidea</taxon>
        <taxon>Anisakidae</taxon>
        <taxon>Anisakis</taxon>
        <taxon>Anisakis simplex complex</taxon>
    </lineage>
</organism>
<dbReference type="PANTHER" id="PTHR48043">
    <property type="entry name" value="EG:EG0003.4 PROTEIN-RELATED"/>
    <property type="match status" value="1"/>
</dbReference>
<sequence>MEKMHSKEAFEDSSFLTGRSVSSNQQFFTTFVTACDVISQDKAFITRLKKAEFDVAFTHYYDLCPIGLIYHAKIPSWIWLNGAQMLDIIANLIGVPSPPSYVPGLFGDVSDKMTFSERVANFIGKTTTVAMSKRYSIDPETEILRRNLDANMPHLSELATECALVMITSDELYSLARPTLHKIVSIGGLGMKSRSVKPLNKEFKQIVDRAKRIVVVSFGSVISADLMPESWKNALIEVFKHFPEIDFIMRYSAEDLNDKIPKNAHLSKWIPQVDLLQNNKTLLFISHGGYNSVQEAIHSAVPIVTIPLFGDQFVNARSVERLRLGVRLSKSDVRSETLVKAIDQILSNDEYTNNVKRTQAMILAKPTKPEEQLVKWTEFVAEFKTLPNLIPFGTRLSFIQYHCLDVIALLSGVVFAFLFIVLCTMRVLYRKLCTSSAKTVKSHKKHN</sequence>